<evidence type="ECO:0000259" key="2">
    <source>
        <dbReference type="Pfam" id="PF05970"/>
    </source>
</evidence>
<dbReference type="Proteomes" id="UP000663829">
    <property type="component" value="Unassembled WGS sequence"/>
</dbReference>
<dbReference type="Proteomes" id="UP000681722">
    <property type="component" value="Unassembled WGS sequence"/>
</dbReference>
<evidence type="ECO:0000313" key="4">
    <source>
        <dbReference type="EMBL" id="CAF1324792.1"/>
    </source>
</evidence>
<dbReference type="GO" id="GO:0016787">
    <property type="term" value="F:hydrolase activity"/>
    <property type="evidence" value="ECO:0007669"/>
    <property type="project" value="UniProtKB-KW"/>
</dbReference>
<dbReference type="EMBL" id="CAJNOK010018736">
    <property type="protein sequence ID" value="CAF1287471.1"/>
    <property type="molecule type" value="Genomic_DNA"/>
</dbReference>
<keyword evidence="1" id="KW-0347">Helicase</keyword>
<protein>
    <recommendedName>
        <fullName evidence="1">ATP-dependent DNA helicase</fullName>
        <ecNumber evidence="1">5.6.2.3</ecNumber>
    </recommendedName>
</protein>
<dbReference type="EMBL" id="CAJOBA010040301">
    <property type="protein sequence ID" value="CAF4092467.1"/>
    <property type="molecule type" value="Genomic_DNA"/>
</dbReference>
<keyword evidence="1" id="KW-0227">DNA damage</keyword>
<keyword evidence="7" id="KW-1185">Reference proteome</keyword>
<dbReference type="GO" id="GO:0000723">
    <property type="term" value="P:telomere maintenance"/>
    <property type="evidence" value="ECO:0007669"/>
    <property type="project" value="InterPro"/>
</dbReference>
<evidence type="ECO:0000313" key="3">
    <source>
        <dbReference type="EMBL" id="CAF1287471.1"/>
    </source>
</evidence>
<dbReference type="OrthoDB" id="10071389at2759"/>
<comment type="cofactor">
    <cofactor evidence="1">
        <name>Mg(2+)</name>
        <dbReference type="ChEBI" id="CHEBI:18420"/>
    </cofactor>
</comment>
<dbReference type="Gene3D" id="3.40.50.300">
    <property type="entry name" value="P-loop containing nucleotide triphosphate hydrolases"/>
    <property type="match status" value="1"/>
</dbReference>
<comment type="catalytic activity">
    <reaction evidence="1">
        <text>ATP + H2O = ADP + phosphate + H(+)</text>
        <dbReference type="Rhea" id="RHEA:13065"/>
        <dbReference type="ChEBI" id="CHEBI:15377"/>
        <dbReference type="ChEBI" id="CHEBI:15378"/>
        <dbReference type="ChEBI" id="CHEBI:30616"/>
        <dbReference type="ChEBI" id="CHEBI:43474"/>
        <dbReference type="ChEBI" id="CHEBI:456216"/>
        <dbReference type="EC" id="5.6.2.3"/>
    </reaction>
</comment>
<evidence type="ECO:0000313" key="6">
    <source>
        <dbReference type="EMBL" id="CAF4173693.1"/>
    </source>
</evidence>
<name>A0A815FKQ6_9BILA</name>
<comment type="caution">
    <text evidence="4">The sequence shown here is derived from an EMBL/GenBank/DDBJ whole genome shotgun (WGS) entry which is preliminary data.</text>
</comment>
<dbReference type="EC" id="5.6.2.3" evidence="1"/>
<gene>
    <name evidence="4" type="ORF">GPM918_LOCUS29647</name>
    <name evidence="3" type="ORF">OVA965_LOCUS27931</name>
    <name evidence="6" type="ORF">SRO942_LOCUS30234</name>
    <name evidence="5" type="ORF">TMI583_LOCUS28678</name>
</gene>
<dbReference type="GO" id="GO:0005524">
    <property type="term" value="F:ATP binding"/>
    <property type="evidence" value="ECO:0007669"/>
    <property type="project" value="UniProtKB-KW"/>
</dbReference>
<dbReference type="EMBL" id="CAJOBC010049732">
    <property type="protein sequence ID" value="CAF4173693.1"/>
    <property type="molecule type" value="Genomic_DNA"/>
</dbReference>
<dbReference type="PANTHER" id="PTHR47642">
    <property type="entry name" value="ATP-DEPENDENT DNA HELICASE"/>
    <property type="match status" value="1"/>
</dbReference>
<dbReference type="Proteomes" id="UP000677228">
    <property type="component" value="Unassembled WGS sequence"/>
</dbReference>
<organism evidence="4 7">
    <name type="scientific">Didymodactylos carnosus</name>
    <dbReference type="NCBI Taxonomy" id="1234261"/>
    <lineage>
        <taxon>Eukaryota</taxon>
        <taxon>Metazoa</taxon>
        <taxon>Spiralia</taxon>
        <taxon>Gnathifera</taxon>
        <taxon>Rotifera</taxon>
        <taxon>Eurotatoria</taxon>
        <taxon>Bdelloidea</taxon>
        <taxon>Philodinida</taxon>
        <taxon>Philodinidae</taxon>
        <taxon>Didymodactylos</taxon>
    </lineage>
</organism>
<keyword evidence="1" id="KW-0067">ATP-binding</keyword>
<dbReference type="PANTHER" id="PTHR47642:SF3">
    <property type="entry name" value="ATP-DEPENDENT DNA HELICASE"/>
    <property type="match status" value="1"/>
</dbReference>
<dbReference type="GO" id="GO:0006281">
    <property type="term" value="P:DNA repair"/>
    <property type="evidence" value="ECO:0007669"/>
    <property type="project" value="UniProtKB-KW"/>
</dbReference>
<dbReference type="GO" id="GO:0043139">
    <property type="term" value="F:5'-3' DNA helicase activity"/>
    <property type="evidence" value="ECO:0007669"/>
    <property type="project" value="UniProtKB-EC"/>
</dbReference>
<dbReference type="EMBL" id="CAJNOQ010013592">
    <property type="protein sequence ID" value="CAF1324792.1"/>
    <property type="molecule type" value="Genomic_DNA"/>
</dbReference>
<evidence type="ECO:0000256" key="1">
    <source>
        <dbReference type="RuleBase" id="RU363044"/>
    </source>
</evidence>
<keyword evidence="1" id="KW-0547">Nucleotide-binding</keyword>
<dbReference type="AlphaFoldDB" id="A0A815FKQ6"/>
<proteinExistence type="inferred from homology"/>
<evidence type="ECO:0000313" key="7">
    <source>
        <dbReference type="Proteomes" id="UP000663829"/>
    </source>
</evidence>
<sequence length="179" mass="20332">MVRTIAENHSEPIRLFTTGGAGTGKIHLLKRIYHEASKVFSNTNGENLEEIHTLICAPTNAGAFNTNSDTIHATFMIGEQMYSISENQINTLRFKLDGLMIVFINEISLIDQSLWKEFHARLAQIMSTSGACIHFRNISIVAVGDFYQLPPVFGLPHYVRNNIIDYWTDLFEYFELTIC</sequence>
<feature type="domain" description="DNA helicase Pif1-like DEAD-box helicase" evidence="2">
    <location>
        <begin position="9"/>
        <end position="153"/>
    </location>
</feature>
<dbReference type="Pfam" id="PF05970">
    <property type="entry name" value="PIF1"/>
    <property type="match status" value="1"/>
</dbReference>
<keyword evidence="1" id="KW-0233">DNA recombination</keyword>
<evidence type="ECO:0000313" key="5">
    <source>
        <dbReference type="EMBL" id="CAF4092467.1"/>
    </source>
</evidence>
<accession>A0A815FKQ6</accession>
<dbReference type="InterPro" id="IPR051055">
    <property type="entry name" value="PIF1_helicase"/>
</dbReference>
<dbReference type="SUPFAM" id="SSF52540">
    <property type="entry name" value="P-loop containing nucleoside triphosphate hydrolases"/>
    <property type="match status" value="1"/>
</dbReference>
<comment type="similarity">
    <text evidence="1">Belongs to the helicase family.</text>
</comment>
<reference evidence="4" key="1">
    <citation type="submission" date="2021-02" db="EMBL/GenBank/DDBJ databases">
        <authorList>
            <person name="Nowell W R."/>
        </authorList>
    </citation>
    <scope>NUCLEOTIDE SEQUENCE</scope>
</reference>
<keyword evidence="1" id="KW-0378">Hydrolase</keyword>
<dbReference type="InterPro" id="IPR027417">
    <property type="entry name" value="P-loop_NTPase"/>
</dbReference>
<keyword evidence="1" id="KW-0234">DNA repair</keyword>
<dbReference type="Proteomes" id="UP000682733">
    <property type="component" value="Unassembled WGS sequence"/>
</dbReference>
<dbReference type="GO" id="GO:0006310">
    <property type="term" value="P:DNA recombination"/>
    <property type="evidence" value="ECO:0007669"/>
    <property type="project" value="UniProtKB-KW"/>
</dbReference>
<dbReference type="InterPro" id="IPR010285">
    <property type="entry name" value="DNA_helicase_pif1-like_DEAD"/>
</dbReference>